<keyword evidence="4" id="KW-1185">Reference proteome</keyword>
<dbReference type="Pfam" id="PF25115">
    <property type="entry name" value="Agd3_CE"/>
    <property type="match status" value="1"/>
</dbReference>
<dbReference type="PANTHER" id="PTHR31002">
    <property type="entry name" value="SERIPAUPERIN"/>
    <property type="match status" value="1"/>
</dbReference>
<dbReference type="InterPro" id="IPR056825">
    <property type="entry name" value="Agd3_C"/>
</dbReference>
<evidence type="ECO:0000313" key="3">
    <source>
        <dbReference type="EMBL" id="EKD04957.1"/>
    </source>
</evidence>
<dbReference type="SUPFAM" id="SSF88713">
    <property type="entry name" value="Glycoside hydrolase/deacetylase"/>
    <property type="match status" value="1"/>
</dbReference>
<dbReference type="OrthoDB" id="2113314at2759"/>
<dbReference type="InterPro" id="IPR011330">
    <property type="entry name" value="Glyco_hydro/deAcase_b/a-brl"/>
</dbReference>
<name>K1VZF1_TRIAC</name>
<proteinExistence type="predicted"/>
<dbReference type="InterPro" id="IPR056826">
    <property type="entry name" value="Agd3_CE"/>
</dbReference>
<dbReference type="InterPro" id="IPR050788">
    <property type="entry name" value="Yeast_SRP1/TIP1_CWP"/>
</dbReference>
<evidence type="ECO:0000259" key="2">
    <source>
        <dbReference type="Pfam" id="PF25117"/>
    </source>
</evidence>
<dbReference type="AlphaFoldDB" id="K1VZF1"/>
<dbReference type="GO" id="GO:0005199">
    <property type="term" value="F:structural constituent of cell wall"/>
    <property type="evidence" value="ECO:0007669"/>
    <property type="project" value="TreeGrafter"/>
</dbReference>
<dbReference type="GO" id="GO:0009277">
    <property type="term" value="C:fungal-type cell wall"/>
    <property type="evidence" value="ECO:0007669"/>
    <property type="project" value="TreeGrafter"/>
</dbReference>
<dbReference type="GO" id="GO:0000324">
    <property type="term" value="C:fungal-type vacuole"/>
    <property type="evidence" value="ECO:0007669"/>
    <property type="project" value="TreeGrafter"/>
</dbReference>
<dbReference type="GO" id="GO:0031505">
    <property type="term" value="P:fungal-type cell wall organization"/>
    <property type="evidence" value="ECO:0007669"/>
    <property type="project" value="TreeGrafter"/>
</dbReference>
<dbReference type="EMBL" id="AMBO01000185">
    <property type="protein sequence ID" value="EKD04957.1"/>
    <property type="molecule type" value="Genomic_DNA"/>
</dbReference>
<dbReference type="Pfam" id="PF25117">
    <property type="entry name" value="Agd3_C"/>
    <property type="match status" value="1"/>
</dbReference>
<dbReference type="HOGENOM" id="CLU_010712_1_0_1"/>
<feature type="domain" description="Agd3 deacetylase" evidence="1">
    <location>
        <begin position="142"/>
        <end position="504"/>
    </location>
</feature>
<evidence type="ECO:0000313" key="4">
    <source>
        <dbReference type="Proteomes" id="UP000006757"/>
    </source>
</evidence>
<accession>K1VZF1</accession>
<dbReference type="PANTHER" id="PTHR31002:SF34">
    <property type="entry name" value="CELL WALL PROTEIN CWP1-RELATED"/>
    <property type="match status" value="1"/>
</dbReference>
<dbReference type="Proteomes" id="UP000006757">
    <property type="component" value="Unassembled WGS sequence"/>
</dbReference>
<evidence type="ECO:0000259" key="1">
    <source>
        <dbReference type="Pfam" id="PF25115"/>
    </source>
</evidence>
<gene>
    <name evidence="3" type="ORF">A1Q2_00757</name>
</gene>
<comment type="caution">
    <text evidence="3">The sequence shown here is derived from an EMBL/GenBank/DDBJ whole genome shotgun (WGS) entry which is preliminary data.</text>
</comment>
<dbReference type="InParanoid" id="K1VZF1"/>
<dbReference type="GO" id="GO:0005975">
    <property type="term" value="P:carbohydrate metabolic process"/>
    <property type="evidence" value="ECO:0007669"/>
    <property type="project" value="InterPro"/>
</dbReference>
<protein>
    <submittedName>
        <fullName evidence="3">Extracellular serine-rich protein, putative</fullName>
    </submittedName>
</protein>
<dbReference type="STRING" id="1220162.K1VZF1"/>
<reference evidence="3 4" key="1">
    <citation type="journal article" date="2012" name="Eukaryot. Cell">
        <title>Genome sequence of the Trichosporon asahii environmental strain CBS 8904.</title>
        <authorList>
            <person name="Yang R.Y."/>
            <person name="Li H.T."/>
            <person name="Zhu H."/>
            <person name="Zhou G.P."/>
            <person name="Wang M."/>
            <person name="Wang L."/>
        </authorList>
    </citation>
    <scope>NUCLEOTIDE SEQUENCE [LARGE SCALE GENOMIC DNA]</scope>
    <source>
        <strain evidence="3 4">CBS 8904</strain>
    </source>
</reference>
<feature type="domain" description="Agd3 C-terminal" evidence="2">
    <location>
        <begin position="512"/>
        <end position="573"/>
    </location>
</feature>
<dbReference type="eggNOG" id="ENOG502QR2R">
    <property type="taxonomic scope" value="Eukaryota"/>
</dbReference>
<dbReference type="OMA" id="LETHATW"/>
<sequence length="575" mass="63857">MGTSPSERLQWAVTLLVRVFQGGAGPRPVKSRAIGSMMSYERCSPSQRPRSPSLVSLGHSSFFHPILTSSDRARLGRPAREPGQAGDASVSCFPCRCLGLWARARWFTSWAPQWSTTCAAFQHAHIHWLTRGLFLGKRKTHLNIQIDDVELATDMYLPPKAVFRLRPEDLEGHANWQKDLNGRLPAGSNVRLELGHNGNGDILAATDPSSGGVCTPDYAVDYPEVPETELEFKKPLGTGVDFWPKEWTTYPWSYACTQRDPLTAWYKDPSKRDQYFHVSHTFTHEEMNNATGRDASLEIQFNQAWLKQTGIADGMFSPKGIIPPAITGLHNGDVIKAWMENGIKHVVGDNTRPVLRNGESPYHPLISTVEGNGYAGLVIVPRWATSIYYNCDTWECDVQEWKDISKGYGDYNDLLENAKEVNTPYLFSLKADPYMFHQANMRLVDMPTITVGSKTGQMSMVMGWVESVAQEVARVTNWPIVSLKHDDFTQYFLDRQALDGCKPSAVFKTNADGSQITHVEVHADNMNCPAEVPITIPGGGASGGRTDQVGSEPPIIWVKLNGGQATVQLNNPVKL</sequence>
<organism evidence="3 4">
    <name type="scientific">Trichosporon asahii var. asahii (strain CBS 8904)</name>
    <name type="common">Yeast</name>
    <dbReference type="NCBI Taxonomy" id="1220162"/>
    <lineage>
        <taxon>Eukaryota</taxon>
        <taxon>Fungi</taxon>
        <taxon>Dikarya</taxon>
        <taxon>Basidiomycota</taxon>
        <taxon>Agaricomycotina</taxon>
        <taxon>Tremellomycetes</taxon>
        <taxon>Trichosporonales</taxon>
        <taxon>Trichosporonaceae</taxon>
        <taxon>Trichosporon</taxon>
    </lineage>
</organism>